<dbReference type="Proteomes" id="UP001274896">
    <property type="component" value="Unassembled WGS sequence"/>
</dbReference>
<dbReference type="AlphaFoldDB" id="A0AAE0PTU3"/>
<feature type="transmembrane region" description="Helical" evidence="2">
    <location>
        <begin position="55"/>
        <end position="76"/>
    </location>
</feature>
<dbReference type="Gene3D" id="3.30.870.10">
    <property type="entry name" value="Endonuclease Chain A"/>
    <property type="match status" value="2"/>
</dbReference>
<dbReference type="SUPFAM" id="SSF56024">
    <property type="entry name" value="Phospholipase D/nuclease"/>
    <property type="match status" value="2"/>
</dbReference>
<gene>
    <name evidence="4" type="ORF">QTP70_029673</name>
</gene>
<sequence>SRKSTIGIVRIAAYPILHSQLRARETQPHPQSTKITLNQSVCFLFVFFFQSQQKCIVIFALVCCFAVLVALIFSAVDVLGEDEDILNGDNCSDICQVMLVENIPEDISISHEGTTSLTAGIHGLLDLAQKSVEVVSPWWDLNSTEQDARFPQAKQGRLLLHRLMGLKAQGVQLKVASGMPPSPELELLSHYEGFCEGADVHYLNMTALTTGELHSSFWVVDRKHMYIGSAAMDWRSLSTLKELGVIVYQCRCLAVDLHRIFNLYWQLEYKEFVPAIWSKRLSALYSKDEHFSFQLNGSQAIAYVSSSPNIFRPKDRTTDIEAIFRVIQEAKRFICISMTDYLPLLSSNTHSKYWSRMDGMLREALILKHIKVRLLISCREQTHPLTFNFLWSLQSLCIQTNSCSMEARFFSPRVRDDGSAQGVQHHRYVVTDNSVYIGNLDWVGKEFVFNAGAGLVVSESGRSLTLTEQLKSVFDRDWRSVYAKPLQPNKIPTCSLSATSTTAVSK</sequence>
<dbReference type="InterPro" id="IPR001736">
    <property type="entry name" value="PLipase_D/transphosphatidylase"/>
</dbReference>
<proteinExistence type="inferred from homology"/>
<dbReference type="PROSITE" id="PS50035">
    <property type="entry name" value="PLD"/>
    <property type="match status" value="2"/>
</dbReference>
<dbReference type="GO" id="GO:0003824">
    <property type="term" value="F:catalytic activity"/>
    <property type="evidence" value="ECO:0007669"/>
    <property type="project" value="InterPro"/>
</dbReference>
<dbReference type="PANTHER" id="PTHR10185">
    <property type="entry name" value="PHOSPHOLIPASE D - RELATED"/>
    <property type="match status" value="1"/>
</dbReference>
<comment type="caution">
    <text evidence="4">The sequence shown here is derived from an EMBL/GenBank/DDBJ whole genome shotgun (WGS) entry which is preliminary data.</text>
</comment>
<name>A0AAE0PTU3_9TELE</name>
<accession>A0AAE0PTU3</accession>
<dbReference type="InterPro" id="IPR032803">
    <property type="entry name" value="PLDc_3"/>
</dbReference>
<reference evidence="4" key="1">
    <citation type="submission" date="2023-06" db="EMBL/GenBank/DDBJ databases">
        <title>Male Hemibagrus guttatus genome.</title>
        <authorList>
            <person name="Bian C."/>
        </authorList>
    </citation>
    <scope>NUCLEOTIDE SEQUENCE</scope>
    <source>
        <strain evidence="4">Male_cb2023</strain>
        <tissue evidence="4">Muscle</tissue>
    </source>
</reference>
<dbReference type="PANTHER" id="PTHR10185:SF9">
    <property type="entry name" value="INACTIVE PHOSPHOLIPASE D5"/>
    <property type="match status" value="1"/>
</dbReference>
<evidence type="ECO:0000256" key="2">
    <source>
        <dbReference type="SAM" id="Phobius"/>
    </source>
</evidence>
<dbReference type="InterPro" id="IPR050874">
    <property type="entry name" value="Diverse_PLD-related"/>
</dbReference>
<dbReference type="EMBL" id="JAUCMX010000029">
    <property type="protein sequence ID" value="KAK3507595.1"/>
    <property type="molecule type" value="Genomic_DNA"/>
</dbReference>
<evidence type="ECO:0000313" key="5">
    <source>
        <dbReference type="Proteomes" id="UP001274896"/>
    </source>
</evidence>
<keyword evidence="2" id="KW-1133">Transmembrane helix</keyword>
<organism evidence="4 5">
    <name type="scientific">Hemibagrus guttatus</name>
    <dbReference type="NCBI Taxonomy" id="175788"/>
    <lineage>
        <taxon>Eukaryota</taxon>
        <taxon>Metazoa</taxon>
        <taxon>Chordata</taxon>
        <taxon>Craniata</taxon>
        <taxon>Vertebrata</taxon>
        <taxon>Euteleostomi</taxon>
        <taxon>Actinopterygii</taxon>
        <taxon>Neopterygii</taxon>
        <taxon>Teleostei</taxon>
        <taxon>Ostariophysi</taxon>
        <taxon>Siluriformes</taxon>
        <taxon>Bagridae</taxon>
        <taxon>Hemibagrus</taxon>
    </lineage>
</organism>
<comment type="similarity">
    <text evidence="1">Belongs to the phospholipase D family.</text>
</comment>
<keyword evidence="2" id="KW-0812">Transmembrane</keyword>
<feature type="non-terminal residue" evidence="4">
    <location>
        <position position="1"/>
    </location>
</feature>
<evidence type="ECO:0000256" key="1">
    <source>
        <dbReference type="ARBA" id="ARBA00008664"/>
    </source>
</evidence>
<dbReference type="SMART" id="SM00155">
    <property type="entry name" value="PLDc"/>
    <property type="match status" value="2"/>
</dbReference>
<keyword evidence="5" id="KW-1185">Reference proteome</keyword>
<dbReference type="Pfam" id="PF13918">
    <property type="entry name" value="PLDc_3"/>
    <property type="match status" value="1"/>
</dbReference>
<feature type="non-terminal residue" evidence="4">
    <location>
        <position position="506"/>
    </location>
</feature>
<evidence type="ECO:0000313" key="4">
    <source>
        <dbReference type="EMBL" id="KAK3507595.1"/>
    </source>
</evidence>
<evidence type="ECO:0000259" key="3">
    <source>
        <dbReference type="PROSITE" id="PS50035"/>
    </source>
</evidence>
<protein>
    <recommendedName>
        <fullName evidence="3">PLD phosphodiesterase domain-containing protein</fullName>
    </recommendedName>
</protein>
<keyword evidence="2" id="KW-0472">Membrane</keyword>
<feature type="domain" description="PLD phosphodiesterase" evidence="3">
    <location>
        <begin position="209"/>
        <end position="236"/>
    </location>
</feature>
<feature type="domain" description="PLD phosphodiesterase" evidence="3">
    <location>
        <begin position="420"/>
        <end position="446"/>
    </location>
</feature>